<evidence type="ECO:0000313" key="2">
    <source>
        <dbReference type="EMBL" id="QFZ23734.1"/>
    </source>
</evidence>
<reference evidence="3" key="1">
    <citation type="journal article" date="2021" name="Curr. Microbiol.">
        <title>Complete genome of nocamycin-producing strain Saccharothrix syringae NRRL B-16468 reveals the biosynthetic potential for secondary metabolites.</title>
        <authorList>
            <person name="Mo X."/>
            <person name="Yang S."/>
        </authorList>
    </citation>
    <scope>NUCLEOTIDE SEQUENCE [LARGE SCALE GENOMIC DNA]</scope>
    <source>
        <strain evidence="3">ATCC 51364 / DSM 43886 / JCM 6844 / KCTC 9398 / NBRC 14523 / NRRL B-16468 / INA 2240</strain>
    </source>
</reference>
<dbReference type="RefSeq" id="WP_153278825.1">
    <property type="nucleotide sequence ID" value="NZ_CP034550.1"/>
</dbReference>
<feature type="region of interest" description="Disordered" evidence="1">
    <location>
        <begin position="40"/>
        <end position="72"/>
    </location>
</feature>
<dbReference type="Proteomes" id="UP000325787">
    <property type="component" value="Chromosome"/>
</dbReference>
<evidence type="ECO:0000256" key="1">
    <source>
        <dbReference type="SAM" id="MobiDB-lite"/>
    </source>
</evidence>
<name>A0A5Q0HCN6_SACSY</name>
<keyword evidence="3" id="KW-1185">Reference proteome</keyword>
<dbReference type="AlphaFoldDB" id="A0A5Q0HCN6"/>
<sequence length="72" mass="8091">MTMSLFDFVLRLRGVDRRVVGRIGEDHALVEYTFEIDGEQTQLQGDSEEPPRAAPGVTGHVKPLEINPQDKK</sequence>
<dbReference type="KEGG" id="ssyi:EKG83_45475"/>
<dbReference type="EMBL" id="CP034550">
    <property type="protein sequence ID" value="QFZ23734.1"/>
    <property type="molecule type" value="Genomic_DNA"/>
</dbReference>
<evidence type="ECO:0000313" key="3">
    <source>
        <dbReference type="Proteomes" id="UP000325787"/>
    </source>
</evidence>
<accession>A0A5Q0HCN6</accession>
<protein>
    <submittedName>
        <fullName evidence="2">Uncharacterized protein</fullName>
    </submittedName>
</protein>
<gene>
    <name evidence="2" type="ORF">EKG83_45475</name>
</gene>
<proteinExistence type="predicted"/>
<organism evidence="2 3">
    <name type="scientific">Saccharothrix syringae</name>
    <name type="common">Nocardiopsis syringae</name>
    <dbReference type="NCBI Taxonomy" id="103733"/>
    <lineage>
        <taxon>Bacteria</taxon>
        <taxon>Bacillati</taxon>
        <taxon>Actinomycetota</taxon>
        <taxon>Actinomycetes</taxon>
        <taxon>Pseudonocardiales</taxon>
        <taxon>Pseudonocardiaceae</taxon>
        <taxon>Saccharothrix</taxon>
    </lineage>
</organism>